<proteinExistence type="predicted"/>
<reference evidence="1 2" key="1">
    <citation type="submission" date="2019-04" db="EMBL/GenBank/DDBJ databases">
        <title>A novel phosphate-accumulating bacterium identified in bioreactor for phosphate removal from wastewater.</title>
        <authorList>
            <person name="Kotlyarov R.Y."/>
            <person name="Beletsky A.V."/>
            <person name="Kallistova A.Y."/>
            <person name="Dorofeev A.G."/>
            <person name="Nikolaev Y.Y."/>
            <person name="Pimenov N.V."/>
            <person name="Ravin N.V."/>
            <person name="Mardanov A.V."/>
        </authorList>
    </citation>
    <scope>NUCLEOTIDE SEQUENCE [LARGE SCALE GENOMIC DNA]</scope>
    <source>
        <strain evidence="1 2">Bin19</strain>
    </source>
</reference>
<sequence>MTETRRPDYAAFVVRDRDDKKANWREIGVAFNHKDGKGLDILLDATPVSGRLVLREIEDKTD</sequence>
<dbReference type="EMBL" id="SWAD01000090">
    <property type="protein sequence ID" value="TMQ75515.1"/>
    <property type="molecule type" value="Genomic_DNA"/>
</dbReference>
<accession>A0A5S4EJW1</accession>
<protein>
    <submittedName>
        <fullName evidence="1">Uncharacterized protein</fullName>
    </submittedName>
</protein>
<name>A0A5S4EJW1_9PROT</name>
<evidence type="ECO:0000313" key="1">
    <source>
        <dbReference type="EMBL" id="TMQ75515.1"/>
    </source>
</evidence>
<comment type="caution">
    <text evidence="1">The sequence shown here is derived from an EMBL/GenBank/DDBJ whole genome shotgun (WGS) entry which is preliminary data.</text>
</comment>
<organism evidence="1 2">
    <name type="scientific">Candidatus Accumulibacter phosphatis</name>
    <dbReference type="NCBI Taxonomy" id="327160"/>
    <lineage>
        <taxon>Bacteria</taxon>
        <taxon>Pseudomonadati</taxon>
        <taxon>Pseudomonadota</taxon>
        <taxon>Betaproteobacteria</taxon>
        <taxon>Candidatus Accumulibacter</taxon>
    </lineage>
</organism>
<keyword evidence="2" id="KW-1185">Reference proteome</keyword>
<gene>
    <name evidence="1" type="ORF">ACCUM_1196</name>
</gene>
<dbReference type="OrthoDB" id="7652274at2"/>
<dbReference type="Proteomes" id="UP000306324">
    <property type="component" value="Unassembled WGS sequence"/>
</dbReference>
<dbReference type="AlphaFoldDB" id="A0A5S4EJW1"/>
<evidence type="ECO:0000313" key="2">
    <source>
        <dbReference type="Proteomes" id="UP000306324"/>
    </source>
</evidence>